<dbReference type="Proteomes" id="UP000243376">
    <property type="component" value="Unassembled WGS sequence"/>
</dbReference>
<keyword evidence="1" id="KW-0812">Transmembrane</keyword>
<evidence type="ECO:0000256" key="1">
    <source>
        <dbReference type="SAM" id="Phobius"/>
    </source>
</evidence>
<keyword evidence="1" id="KW-0472">Membrane</keyword>
<reference evidence="2 3" key="1">
    <citation type="submission" date="2018-01" db="EMBL/GenBank/DDBJ databases">
        <title>Metagenomic assembled genomes from two thermal pools in the Uzon Caldera, Kamchatka, Russia.</title>
        <authorList>
            <person name="Wilkins L."/>
            <person name="Ettinger C."/>
        </authorList>
    </citation>
    <scope>NUCLEOTIDE SEQUENCE [LARGE SCALE GENOMIC DNA]</scope>
    <source>
        <strain evidence="2">ZAV-02</strain>
    </source>
</reference>
<dbReference type="AlphaFoldDB" id="A0A2J6X3B3"/>
<protein>
    <recommendedName>
        <fullName evidence="4">DUF4350 domain-containing protein</fullName>
    </recommendedName>
</protein>
<evidence type="ECO:0000313" key="3">
    <source>
        <dbReference type="Proteomes" id="UP000243376"/>
    </source>
</evidence>
<evidence type="ECO:0008006" key="4">
    <source>
        <dbReference type="Google" id="ProtNLM"/>
    </source>
</evidence>
<dbReference type="EMBL" id="PNIQ01000685">
    <property type="protein sequence ID" value="PMP79189.1"/>
    <property type="molecule type" value="Genomic_DNA"/>
</dbReference>
<comment type="caution">
    <text evidence="2">The sequence shown here is derived from an EMBL/GenBank/DDBJ whole genome shotgun (WGS) entry which is preliminary data.</text>
</comment>
<evidence type="ECO:0000313" key="2">
    <source>
        <dbReference type="EMBL" id="PMP79189.1"/>
    </source>
</evidence>
<gene>
    <name evidence="2" type="ORF">C0184_10255</name>
</gene>
<organism evidence="2 3">
    <name type="scientific">Chloroflexus aggregans</name>
    <dbReference type="NCBI Taxonomy" id="152260"/>
    <lineage>
        <taxon>Bacteria</taxon>
        <taxon>Bacillati</taxon>
        <taxon>Chloroflexota</taxon>
        <taxon>Chloroflexia</taxon>
        <taxon>Chloroflexales</taxon>
        <taxon>Chloroflexineae</taxon>
        <taxon>Chloroflexaceae</taxon>
        <taxon>Chloroflexus</taxon>
    </lineage>
</organism>
<dbReference type="SUPFAM" id="SSF52317">
    <property type="entry name" value="Class I glutamine amidotransferase-like"/>
    <property type="match status" value="1"/>
</dbReference>
<keyword evidence="1" id="KW-1133">Transmembrane helix</keyword>
<accession>A0A2J6X3B3</accession>
<sequence>MGVKQAWRWLMVLVVLTIAVVGQFAPVAAQNTDVRLTVRPAFQGFFHPGTWLPVEVEVANEGVDRTAEIVIGPTGGPFFSTILDLPGGSRKGVTVYVYLYNQPSRIQAQLLVNGTEVATATAQVQSVREGLLIGVVGTQQPRLPAQLEDGTRITTVPLTPSDIPADGLGLSPFDALIVTDVASDELQSDQREAVRAWVLRGGTLLINGDSGLAHTLAILSDDLIPVTLDGFLSPLADLPLRPLRLIPRTFTVDQPFMVPLPKLPNGLAWGRWYGDGQSIVLGFDLATPELVNWSGWHALWQVLLPSSPFVPPNLASITKLYPTFLEENLANALMSLPAFDLPSLNLIVILLGCYVVVVGPVTYLVLRRLDRLALGWIVVPVVTLMFAVIAYGIGYNLRGGDVIISQLSLINTYAAPIGRERSFVGVFSPDRSTYRLRSTDDDVLIRPIQVQGPWSSEVPANGRYLQGVSDTVVEDLEIPQWSLRAVAIDRVVPIDVLEAQLIVNGDEVQGTVVNRGERTLEDVVVVYGDLISRLGSLAPGERWVSRLERPAHAYDGISLSYLIYGEQFDAMARLARPMPTDLQLKSRVLDALYGYGTAIRGKQPLVFGWYTMPETMITPVDRRATRQQIVLLHSLARLRLEDGEEVVLTNGGFAATFERITNASSPCYSGNVLGAAPNVEPVVLRFTLPRDLIGLRPDSITINVRADMFWSGQIEVYDWVDGVWVLLPTEAVFQMSSVEVPQPERVLGGHGVLRVRMQSRDQTQGVSCIYLDPTVQGRLP</sequence>
<feature type="transmembrane region" description="Helical" evidence="1">
    <location>
        <begin position="344"/>
        <end position="366"/>
    </location>
</feature>
<dbReference type="InterPro" id="IPR029062">
    <property type="entry name" value="Class_I_gatase-like"/>
</dbReference>
<proteinExistence type="predicted"/>
<name>A0A2J6X3B3_9CHLR</name>
<feature type="transmembrane region" description="Helical" evidence="1">
    <location>
        <begin position="373"/>
        <end position="393"/>
    </location>
</feature>